<dbReference type="Pfam" id="PF06305">
    <property type="entry name" value="LapA_dom"/>
    <property type="match status" value="1"/>
</dbReference>
<name>A0ABU9VNY9_9CLOT</name>
<proteinExistence type="predicted"/>
<evidence type="ECO:0000259" key="7">
    <source>
        <dbReference type="Pfam" id="PF06305"/>
    </source>
</evidence>
<evidence type="ECO:0000313" key="9">
    <source>
        <dbReference type="Proteomes" id="UP001407405"/>
    </source>
</evidence>
<keyword evidence="3 6" id="KW-1133">Transmembrane helix</keyword>
<evidence type="ECO:0000313" key="8">
    <source>
        <dbReference type="EMBL" id="MEN1758879.1"/>
    </source>
</evidence>
<keyword evidence="4 6" id="KW-0472">Membrane</keyword>
<dbReference type="RefSeq" id="WP_343184266.1">
    <property type="nucleotide sequence ID" value="NZ_JBCITM010000001.1"/>
</dbReference>
<keyword evidence="5" id="KW-0175">Coiled coil</keyword>
<keyword evidence="9" id="KW-1185">Reference proteome</keyword>
<accession>A0ABU9VNY9</accession>
<evidence type="ECO:0000256" key="3">
    <source>
        <dbReference type="ARBA" id="ARBA00022989"/>
    </source>
</evidence>
<keyword evidence="1" id="KW-1003">Cell membrane</keyword>
<evidence type="ECO:0000256" key="6">
    <source>
        <dbReference type="SAM" id="Phobius"/>
    </source>
</evidence>
<feature type="domain" description="Lipopolysaccharide assembly protein A" evidence="7">
    <location>
        <begin position="23"/>
        <end position="98"/>
    </location>
</feature>
<reference evidence="8 9" key="1">
    <citation type="submission" date="2024-04" db="EMBL/GenBank/DDBJ databases">
        <title>Genome sequencing and metabolic network reconstruction of aminoacids and betaine degradation by Anoxynatronum sibiricum.</title>
        <authorList>
            <person name="Detkova E.N."/>
            <person name="Boltjanskaja Y.V."/>
            <person name="Mardanov A.V."/>
            <person name="Kevbrin V."/>
        </authorList>
    </citation>
    <scope>NUCLEOTIDE SEQUENCE [LARGE SCALE GENOMIC DNA]</scope>
    <source>
        <strain evidence="8 9">Z-7981</strain>
    </source>
</reference>
<dbReference type="Proteomes" id="UP001407405">
    <property type="component" value="Unassembled WGS sequence"/>
</dbReference>
<feature type="coiled-coil region" evidence="5">
    <location>
        <begin position="77"/>
        <end position="133"/>
    </location>
</feature>
<evidence type="ECO:0000256" key="2">
    <source>
        <dbReference type="ARBA" id="ARBA00022692"/>
    </source>
</evidence>
<keyword evidence="2 6" id="KW-0812">Transmembrane</keyword>
<evidence type="ECO:0000256" key="5">
    <source>
        <dbReference type="SAM" id="Coils"/>
    </source>
</evidence>
<evidence type="ECO:0000256" key="4">
    <source>
        <dbReference type="ARBA" id="ARBA00023136"/>
    </source>
</evidence>
<protein>
    <submittedName>
        <fullName evidence="8">Lipopolysaccharide assembly protein LapA domain-containing protein</fullName>
    </submittedName>
</protein>
<comment type="caution">
    <text evidence="8">The sequence shown here is derived from an EMBL/GenBank/DDBJ whole genome shotgun (WGS) entry which is preliminary data.</text>
</comment>
<organism evidence="8 9">
    <name type="scientific">Anoxynatronum sibiricum</name>
    <dbReference type="NCBI Taxonomy" id="210623"/>
    <lineage>
        <taxon>Bacteria</taxon>
        <taxon>Bacillati</taxon>
        <taxon>Bacillota</taxon>
        <taxon>Clostridia</taxon>
        <taxon>Eubacteriales</taxon>
        <taxon>Clostridiaceae</taxon>
        <taxon>Anoxynatronum</taxon>
    </lineage>
</organism>
<dbReference type="InterPro" id="IPR010445">
    <property type="entry name" value="LapA_dom"/>
</dbReference>
<sequence length="134" mass="15177">MRKMFLFLALLIGILIAVIAIINQEVVTVNYLLGTVSLTLFMLILVSAAAGAVLMGFLGIFRSIHNYVNSQGDRGYKKELERRIKLLESEKEKLEAELNKQQKEREHAAAKAYGDLENEKKKLEDELANNRNKV</sequence>
<evidence type="ECO:0000256" key="1">
    <source>
        <dbReference type="ARBA" id="ARBA00022475"/>
    </source>
</evidence>
<gene>
    <name evidence="8" type="ORF">AAIG11_00200</name>
</gene>
<feature type="transmembrane region" description="Helical" evidence="6">
    <location>
        <begin position="36"/>
        <end position="61"/>
    </location>
</feature>
<dbReference type="EMBL" id="JBCITM010000001">
    <property type="protein sequence ID" value="MEN1758879.1"/>
    <property type="molecule type" value="Genomic_DNA"/>
</dbReference>